<proteinExistence type="predicted"/>
<evidence type="ECO:0000259" key="1">
    <source>
        <dbReference type="Pfam" id="PF01738"/>
    </source>
</evidence>
<comment type="caution">
    <text evidence="2">The sequence shown here is derived from an EMBL/GenBank/DDBJ whole genome shotgun (WGS) entry which is preliminary data.</text>
</comment>
<accession>A0A934W2U8</accession>
<organism evidence="2 3">
    <name type="scientific">Lacisediminihabitans changchengi</name>
    <dbReference type="NCBI Taxonomy" id="2787634"/>
    <lineage>
        <taxon>Bacteria</taxon>
        <taxon>Bacillati</taxon>
        <taxon>Actinomycetota</taxon>
        <taxon>Actinomycetes</taxon>
        <taxon>Micrococcales</taxon>
        <taxon>Microbacteriaceae</taxon>
        <taxon>Lacisediminihabitans</taxon>
    </lineage>
</organism>
<dbReference type="InterPro" id="IPR051049">
    <property type="entry name" value="Dienelactone_hydrolase-like"/>
</dbReference>
<keyword evidence="2" id="KW-0378">Hydrolase</keyword>
<dbReference type="Gene3D" id="3.40.50.1820">
    <property type="entry name" value="alpha/beta hydrolase"/>
    <property type="match status" value="1"/>
</dbReference>
<dbReference type="SUPFAM" id="SSF53474">
    <property type="entry name" value="alpha/beta-Hydrolases"/>
    <property type="match status" value="1"/>
</dbReference>
<dbReference type="PANTHER" id="PTHR46623">
    <property type="entry name" value="CARBOXYMETHYLENEBUTENOLIDASE-RELATED"/>
    <property type="match status" value="1"/>
</dbReference>
<dbReference type="EMBL" id="JAEPES010000001">
    <property type="protein sequence ID" value="MBK4346564.1"/>
    <property type="molecule type" value="Genomic_DNA"/>
</dbReference>
<sequence>MDLEDVAVSPLLDGASPALAGVLCVPDGAGPWPAVVIVHEAFGVTEVMRRQVQRMAAAGYLVLMPDLFTAGGARRCLTATFRAMASGQGRAWVDIESARQMLMARDDCTGQVGVLGFCMGGGFALGAATRGFDASSVNYGRLPKDMDSVLAGACPIVGSYGARDGSLKGAAAKLDTELTKLGVVHDVKEYPTAGHAFLNDAMEGSKATQFLLGRFLGMGPNPEAAVDAWQRIDGFFAEHLST</sequence>
<reference evidence="2" key="1">
    <citation type="submission" date="2021-01" db="EMBL/GenBank/DDBJ databases">
        <title>Lacisediminihabitans sp. nov. strain G11-30, isolated from Antarctic Soil.</title>
        <authorList>
            <person name="Li J."/>
        </authorList>
    </citation>
    <scope>NUCLEOTIDE SEQUENCE</scope>
    <source>
        <strain evidence="2">G11-30</strain>
    </source>
</reference>
<dbReference type="Proteomes" id="UP000636458">
    <property type="component" value="Unassembled WGS sequence"/>
</dbReference>
<dbReference type="InterPro" id="IPR002925">
    <property type="entry name" value="Dienelactn_hydro"/>
</dbReference>
<dbReference type="AlphaFoldDB" id="A0A934W2U8"/>
<evidence type="ECO:0000313" key="3">
    <source>
        <dbReference type="Proteomes" id="UP000636458"/>
    </source>
</evidence>
<feature type="domain" description="Dienelactone hydrolase" evidence="1">
    <location>
        <begin position="20"/>
        <end position="239"/>
    </location>
</feature>
<evidence type="ECO:0000313" key="2">
    <source>
        <dbReference type="EMBL" id="MBK4346564.1"/>
    </source>
</evidence>
<dbReference type="GO" id="GO:0016787">
    <property type="term" value="F:hydrolase activity"/>
    <property type="evidence" value="ECO:0007669"/>
    <property type="project" value="UniProtKB-KW"/>
</dbReference>
<protein>
    <submittedName>
        <fullName evidence="2">Dienelactone hydrolase family protein</fullName>
    </submittedName>
</protein>
<name>A0A934W2U8_9MICO</name>
<dbReference type="PANTHER" id="PTHR46623:SF6">
    <property type="entry name" value="ALPHA_BETA-HYDROLASES SUPERFAMILY PROTEIN"/>
    <property type="match status" value="1"/>
</dbReference>
<dbReference type="Pfam" id="PF01738">
    <property type="entry name" value="DLH"/>
    <property type="match status" value="1"/>
</dbReference>
<dbReference type="InterPro" id="IPR029058">
    <property type="entry name" value="AB_hydrolase_fold"/>
</dbReference>
<keyword evidence="3" id="KW-1185">Reference proteome</keyword>
<gene>
    <name evidence="2" type="ORF">IV501_02850</name>
</gene>
<dbReference type="RefSeq" id="WP_200554888.1">
    <property type="nucleotide sequence ID" value="NZ_JAEPES010000001.1"/>
</dbReference>